<proteinExistence type="predicted"/>
<accession>A0A1R3JYA7</accession>
<name>A0A1R3JYA7_COCAP</name>
<protein>
    <submittedName>
        <fullName evidence="1">Uncharacterized protein</fullName>
    </submittedName>
</protein>
<reference evidence="1 2" key="1">
    <citation type="submission" date="2013-09" db="EMBL/GenBank/DDBJ databases">
        <title>Corchorus capsularis genome sequencing.</title>
        <authorList>
            <person name="Alam M."/>
            <person name="Haque M.S."/>
            <person name="Islam M.S."/>
            <person name="Emdad E.M."/>
            <person name="Islam M.M."/>
            <person name="Ahmed B."/>
            <person name="Halim A."/>
            <person name="Hossen Q.M.M."/>
            <person name="Hossain M.Z."/>
            <person name="Ahmed R."/>
            <person name="Khan M.M."/>
            <person name="Islam R."/>
            <person name="Rashid M.M."/>
            <person name="Khan S.A."/>
            <person name="Rahman M.S."/>
            <person name="Alam M."/>
        </authorList>
    </citation>
    <scope>NUCLEOTIDE SEQUENCE [LARGE SCALE GENOMIC DNA]</scope>
    <source>
        <strain evidence="2">cv. CVL-1</strain>
        <tissue evidence="1">Whole seedling</tissue>
    </source>
</reference>
<keyword evidence="2" id="KW-1185">Reference proteome</keyword>
<organism evidence="1 2">
    <name type="scientific">Corchorus capsularis</name>
    <name type="common">Jute</name>
    <dbReference type="NCBI Taxonomy" id="210143"/>
    <lineage>
        <taxon>Eukaryota</taxon>
        <taxon>Viridiplantae</taxon>
        <taxon>Streptophyta</taxon>
        <taxon>Embryophyta</taxon>
        <taxon>Tracheophyta</taxon>
        <taxon>Spermatophyta</taxon>
        <taxon>Magnoliopsida</taxon>
        <taxon>eudicotyledons</taxon>
        <taxon>Gunneridae</taxon>
        <taxon>Pentapetalae</taxon>
        <taxon>rosids</taxon>
        <taxon>malvids</taxon>
        <taxon>Malvales</taxon>
        <taxon>Malvaceae</taxon>
        <taxon>Grewioideae</taxon>
        <taxon>Apeibeae</taxon>
        <taxon>Corchorus</taxon>
    </lineage>
</organism>
<dbReference type="AlphaFoldDB" id="A0A1R3JYA7"/>
<sequence>MVSPKDNSPPVNAIIIPSLAVNSASPKKQAKVPPHRIDA</sequence>
<gene>
    <name evidence="1" type="ORF">CCACVL1_03614</name>
</gene>
<comment type="caution">
    <text evidence="1">The sequence shown here is derived from an EMBL/GenBank/DDBJ whole genome shotgun (WGS) entry which is preliminary data.</text>
</comment>
<dbReference type="Proteomes" id="UP000188268">
    <property type="component" value="Unassembled WGS sequence"/>
</dbReference>
<dbReference type="Gramene" id="OMO99814">
    <property type="protein sequence ID" value="OMO99814"/>
    <property type="gene ID" value="CCACVL1_03614"/>
</dbReference>
<dbReference type="EMBL" id="AWWV01006780">
    <property type="protein sequence ID" value="OMO99814.1"/>
    <property type="molecule type" value="Genomic_DNA"/>
</dbReference>
<evidence type="ECO:0000313" key="1">
    <source>
        <dbReference type="EMBL" id="OMO99814.1"/>
    </source>
</evidence>
<evidence type="ECO:0000313" key="2">
    <source>
        <dbReference type="Proteomes" id="UP000188268"/>
    </source>
</evidence>